<evidence type="ECO:0000313" key="3">
    <source>
        <dbReference type="EMBL" id="MBM0106235.1"/>
    </source>
</evidence>
<feature type="signal peptide" evidence="1">
    <location>
        <begin position="1"/>
        <end position="19"/>
    </location>
</feature>
<evidence type="ECO:0000259" key="2">
    <source>
        <dbReference type="Pfam" id="PF07589"/>
    </source>
</evidence>
<proteinExistence type="predicted"/>
<reference evidence="3 4" key="1">
    <citation type="journal article" date="2021" name="Int. J. Syst. Evol. Microbiol.">
        <title>Steroidobacter gossypii sp. nov., isolated from soil of cotton cropping field.</title>
        <authorList>
            <person name="Huang R."/>
            <person name="Yang S."/>
            <person name="Zhen C."/>
            <person name="Liu W."/>
        </authorList>
    </citation>
    <scope>NUCLEOTIDE SEQUENCE [LARGE SCALE GENOMIC DNA]</scope>
    <source>
        <strain evidence="3 4">S1-65</strain>
    </source>
</reference>
<dbReference type="Pfam" id="PF07589">
    <property type="entry name" value="PEP-CTERM"/>
    <property type="match status" value="1"/>
</dbReference>
<keyword evidence="1" id="KW-0732">Signal</keyword>
<evidence type="ECO:0000313" key="4">
    <source>
        <dbReference type="Proteomes" id="UP000661077"/>
    </source>
</evidence>
<organism evidence="3 4">
    <name type="scientific">Steroidobacter gossypii</name>
    <dbReference type="NCBI Taxonomy" id="2805490"/>
    <lineage>
        <taxon>Bacteria</taxon>
        <taxon>Pseudomonadati</taxon>
        <taxon>Pseudomonadota</taxon>
        <taxon>Gammaproteobacteria</taxon>
        <taxon>Steroidobacterales</taxon>
        <taxon>Steroidobacteraceae</taxon>
        <taxon>Steroidobacter</taxon>
    </lineage>
</organism>
<dbReference type="NCBIfam" id="TIGR02595">
    <property type="entry name" value="PEP_CTERM"/>
    <property type="match status" value="1"/>
</dbReference>
<dbReference type="Proteomes" id="UP000661077">
    <property type="component" value="Unassembled WGS sequence"/>
</dbReference>
<dbReference type="InterPro" id="IPR013424">
    <property type="entry name" value="Ice-binding_C"/>
</dbReference>
<sequence>MLRPLFVASLLSVCGLANADIVTFDEIPAHEAITTMVNSGEYSFTSSHMHTYGCGHWDLVASNGTTHLGYESGRGSPITMTRQDGGTFSLLSLDASEFYPNDGGDRPNAEFLRIIGTWLDGTTASLDLMLDGITADGVGGVIDFEHFTLPSIFTNVVSVVFEGLRFTSRSGLGFSGGVAIDNLEVVTGAGTTPANVPEPASLALLGLGLVGMGMARRRRKA</sequence>
<gene>
    <name evidence="3" type="ORF">JM946_15995</name>
</gene>
<comment type="caution">
    <text evidence="3">The sequence shown here is derived from an EMBL/GenBank/DDBJ whole genome shotgun (WGS) entry which is preliminary data.</text>
</comment>
<feature type="domain" description="Ice-binding protein C-terminal" evidence="2">
    <location>
        <begin position="196"/>
        <end position="219"/>
    </location>
</feature>
<evidence type="ECO:0000256" key="1">
    <source>
        <dbReference type="SAM" id="SignalP"/>
    </source>
</evidence>
<protein>
    <submittedName>
        <fullName evidence="3">PEP-CTERM sorting domain-containing protein</fullName>
    </submittedName>
</protein>
<dbReference type="RefSeq" id="WP_203168346.1">
    <property type="nucleotide sequence ID" value="NZ_JAEVLS010000003.1"/>
</dbReference>
<dbReference type="EMBL" id="JAEVLS010000003">
    <property type="protein sequence ID" value="MBM0106235.1"/>
    <property type="molecule type" value="Genomic_DNA"/>
</dbReference>
<feature type="chain" id="PRO_5045519958" evidence="1">
    <location>
        <begin position="20"/>
        <end position="221"/>
    </location>
</feature>
<accession>A0ABS1WZ33</accession>
<keyword evidence="4" id="KW-1185">Reference proteome</keyword>
<name>A0ABS1WZ33_9GAMM</name>